<organism evidence="2 3">
    <name type="scientific">Bradyrhizobium jicamae</name>
    <dbReference type="NCBI Taxonomy" id="280332"/>
    <lineage>
        <taxon>Bacteria</taxon>
        <taxon>Pseudomonadati</taxon>
        <taxon>Pseudomonadota</taxon>
        <taxon>Alphaproteobacteria</taxon>
        <taxon>Hyphomicrobiales</taxon>
        <taxon>Nitrobacteraceae</taxon>
        <taxon>Bradyrhizobium</taxon>
    </lineage>
</organism>
<accession>A0A0R3L2V1</accession>
<protein>
    <submittedName>
        <fullName evidence="2">Uncharacterized protein</fullName>
    </submittedName>
</protein>
<keyword evidence="3" id="KW-1185">Reference proteome</keyword>
<comment type="caution">
    <text evidence="2">The sequence shown here is derived from an EMBL/GenBank/DDBJ whole genome shotgun (WGS) entry which is preliminary data.</text>
</comment>
<evidence type="ECO:0000256" key="1">
    <source>
        <dbReference type="SAM" id="MobiDB-lite"/>
    </source>
</evidence>
<evidence type="ECO:0000313" key="3">
    <source>
        <dbReference type="Proteomes" id="UP000050863"/>
    </source>
</evidence>
<dbReference type="OrthoDB" id="8241295at2"/>
<dbReference type="EMBL" id="LLXZ01000160">
    <property type="protein sequence ID" value="KRR02026.1"/>
    <property type="molecule type" value="Genomic_DNA"/>
</dbReference>
<dbReference type="AlphaFoldDB" id="A0A0R3L2V1"/>
<reference evidence="2 3" key="1">
    <citation type="submission" date="2014-03" db="EMBL/GenBank/DDBJ databases">
        <title>Bradyrhizobium valentinum sp. nov., isolated from effective nodules of Lupinus mariae-josephae, a lupine endemic of basic-lime soils in Eastern Spain.</title>
        <authorList>
            <person name="Duran D."/>
            <person name="Rey L."/>
            <person name="Navarro A."/>
            <person name="Busquets A."/>
            <person name="Imperial J."/>
            <person name="Ruiz-Argueso T."/>
        </authorList>
    </citation>
    <scope>NUCLEOTIDE SEQUENCE [LARGE SCALE GENOMIC DNA]</scope>
    <source>
        <strain evidence="2 3">PAC68</strain>
    </source>
</reference>
<sequence length="105" mass="11747">MSWDRPFAQPVPLPAGAPARTLRDAADYVRNLPQSERDRQEWRLAVQMLIDAAEDRGPMLFARMGIVRALEASVESPPSPENRDHPLAKLNGDRDADLSNTRSRA</sequence>
<feature type="compositionally biased region" description="Basic and acidic residues" evidence="1">
    <location>
        <begin position="81"/>
        <end position="97"/>
    </location>
</feature>
<dbReference type="Proteomes" id="UP000050863">
    <property type="component" value="Unassembled WGS sequence"/>
</dbReference>
<gene>
    <name evidence="2" type="ORF">CQ12_15275</name>
</gene>
<name>A0A0R3L2V1_9BRAD</name>
<proteinExistence type="predicted"/>
<feature type="region of interest" description="Disordered" evidence="1">
    <location>
        <begin position="72"/>
        <end position="105"/>
    </location>
</feature>
<evidence type="ECO:0000313" key="2">
    <source>
        <dbReference type="EMBL" id="KRR02026.1"/>
    </source>
</evidence>